<proteinExistence type="predicted"/>
<feature type="compositionally biased region" description="Polar residues" evidence="1">
    <location>
        <begin position="224"/>
        <end position="233"/>
    </location>
</feature>
<evidence type="ECO:0000313" key="3">
    <source>
        <dbReference type="Proteomes" id="UP001316803"/>
    </source>
</evidence>
<comment type="caution">
    <text evidence="2">The sequence shown here is derived from an EMBL/GenBank/DDBJ whole genome shotgun (WGS) entry which is preliminary data.</text>
</comment>
<organism evidence="2 3">
    <name type="scientific">Knufia fluminis</name>
    <dbReference type="NCBI Taxonomy" id="191047"/>
    <lineage>
        <taxon>Eukaryota</taxon>
        <taxon>Fungi</taxon>
        <taxon>Dikarya</taxon>
        <taxon>Ascomycota</taxon>
        <taxon>Pezizomycotina</taxon>
        <taxon>Eurotiomycetes</taxon>
        <taxon>Chaetothyriomycetidae</taxon>
        <taxon>Chaetothyriales</taxon>
        <taxon>Trichomeriaceae</taxon>
        <taxon>Knufia</taxon>
    </lineage>
</organism>
<reference evidence="2 3" key="1">
    <citation type="submission" date="2022-12" db="EMBL/GenBank/DDBJ databases">
        <title>Genomic features and morphological characterization of a novel Knufia sp. strain isolated from spacecraft assembly facility.</title>
        <authorList>
            <person name="Teixeira M."/>
            <person name="Chander A.M."/>
            <person name="Stajich J.E."/>
            <person name="Venkateswaran K."/>
        </authorList>
    </citation>
    <scope>NUCLEOTIDE SEQUENCE [LARGE SCALE GENOMIC DNA]</scope>
    <source>
        <strain evidence="2 3">FJI-L2-BK-P2</strain>
    </source>
</reference>
<feature type="compositionally biased region" description="Polar residues" evidence="1">
    <location>
        <begin position="51"/>
        <end position="61"/>
    </location>
</feature>
<sequence>MGQPRQAPAVVPATTAASDGTRARVPFNLLTTEFTPPPQYQDPRPAPPRISRTSFNPQAPNFTPAREPVDGLSTAGRVGRDEDGDRGSCGSQGEYGSEQGGYGEYSRLPSICGTSRINNPSAGHDALTGYGAPSGYGASTGYFGFPSLYTGSGYGASTGSGPSWECGTSAIDGGSTWYGASTGYGGYPSFHPSSGYGLAMSTSNTIADDLFRETGTGDGWQVPQLPQNIQPGRSDNLGGNERSQLSQGERDRSVMPNGQGQTAAEPHGRPARRMAYAAAPAWAFDVRYVQGTVRNGGQKAQNSDRAQGKW</sequence>
<gene>
    <name evidence="2" type="ORF">OHC33_006658</name>
</gene>
<feature type="region of interest" description="Disordered" evidence="1">
    <location>
        <begin position="213"/>
        <end position="274"/>
    </location>
</feature>
<feature type="compositionally biased region" description="Pro residues" evidence="1">
    <location>
        <begin position="35"/>
        <end position="48"/>
    </location>
</feature>
<dbReference type="AlphaFoldDB" id="A0AAN8ELI2"/>
<evidence type="ECO:0000313" key="2">
    <source>
        <dbReference type="EMBL" id="KAK5952185.1"/>
    </source>
</evidence>
<evidence type="ECO:0000256" key="1">
    <source>
        <dbReference type="SAM" id="MobiDB-lite"/>
    </source>
</evidence>
<accession>A0AAN8ELI2</accession>
<feature type="compositionally biased region" description="Low complexity" evidence="1">
    <location>
        <begin position="7"/>
        <end position="17"/>
    </location>
</feature>
<name>A0AAN8ELI2_9EURO</name>
<feature type="region of interest" description="Disordered" evidence="1">
    <location>
        <begin position="1"/>
        <end position="103"/>
    </location>
</feature>
<dbReference type="EMBL" id="JAKLMC020000016">
    <property type="protein sequence ID" value="KAK5952185.1"/>
    <property type="molecule type" value="Genomic_DNA"/>
</dbReference>
<dbReference type="Proteomes" id="UP001316803">
    <property type="component" value="Unassembled WGS sequence"/>
</dbReference>
<protein>
    <submittedName>
        <fullName evidence="2">Uncharacterized protein</fullName>
    </submittedName>
</protein>
<keyword evidence="3" id="KW-1185">Reference proteome</keyword>